<dbReference type="CDD" id="cd02440">
    <property type="entry name" value="AdoMet_MTases"/>
    <property type="match status" value="1"/>
</dbReference>
<dbReference type="Pfam" id="PF05175">
    <property type="entry name" value="MTS"/>
    <property type="match status" value="1"/>
</dbReference>
<dbReference type="PROSITE" id="PS00092">
    <property type="entry name" value="N6_MTASE"/>
    <property type="match status" value="1"/>
</dbReference>
<dbReference type="KEGG" id="ptaw:DW352_22850"/>
<dbReference type="PIRSF" id="PIRSF037167">
    <property type="entry name" value="Mtase_YfcB_prd"/>
    <property type="match status" value="1"/>
</dbReference>
<dbReference type="GO" id="GO:0005840">
    <property type="term" value="C:ribosome"/>
    <property type="evidence" value="ECO:0007669"/>
    <property type="project" value="UniProtKB-KW"/>
</dbReference>
<dbReference type="NCBIfam" id="TIGR03533">
    <property type="entry name" value="L3_gln_methyl"/>
    <property type="match status" value="1"/>
</dbReference>
<dbReference type="NCBIfam" id="TIGR00536">
    <property type="entry name" value="hemK_fam"/>
    <property type="match status" value="1"/>
</dbReference>
<feature type="domain" description="Methyltransferase small" evidence="4">
    <location>
        <begin position="151"/>
        <end position="233"/>
    </location>
</feature>
<dbReference type="Proteomes" id="UP000254889">
    <property type="component" value="Chromosome"/>
</dbReference>
<evidence type="ECO:0000259" key="4">
    <source>
        <dbReference type="Pfam" id="PF05175"/>
    </source>
</evidence>
<organism evidence="5 6">
    <name type="scientific">Pseudolabrys taiwanensis</name>
    <dbReference type="NCBI Taxonomy" id="331696"/>
    <lineage>
        <taxon>Bacteria</taxon>
        <taxon>Pseudomonadati</taxon>
        <taxon>Pseudomonadota</taxon>
        <taxon>Alphaproteobacteria</taxon>
        <taxon>Hyphomicrobiales</taxon>
        <taxon>Xanthobacteraceae</taxon>
        <taxon>Pseudolabrys</taxon>
    </lineage>
</organism>
<gene>
    <name evidence="5" type="ORF">DW352_22850</name>
</gene>
<dbReference type="InterPro" id="IPR002052">
    <property type="entry name" value="DNA_methylase_N6_adenine_CS"/>
</dbReference>
<keyword evidence="3" id="KW-0949">S-adenosyl-L-methionine</keyword>
<dbReference type="OrthoDB" id="9800643at2"/>
<evidence type="ECO:0000256" key="1">
    <source>
        <dbReference type="ARBA" id="ARBA00022603"/>
    </source>
</evidence>
<protein>
    <submittedName>
        <fullName evidence="5">50S ribosomal protein L3 N(5)-glutamine methyltransferase</fullName>
    </submittedName>
</protein>
<dbReference type="Gene3D" id="3.40.50.150">
    <property type="entry name" value="Vaccinia Virus protein VP39"/>
    <property type="match status" value="1"/>
</dbReference>
<dbReference type="InterPro" id="IPR017127">
    <property type="entry name" value="Ribosome_uL3_MTase"/>
</dbReference>
<evidence type="ECO:0000256" key="3">
    <source>
        <dbReference type="ARBA" id="ARBA00022691"/>
    </source>
</evidence>
<keyword evidence="6" id="KW-1185">Reference proteome</keyword>
<keyword evidence="5" id="KW-0687">Ribonucleoprotein</keyword>
<dbReference type="GO" id="GO:0003676">
    <property type="term" value="F:nucleic acid binding"/>
    <property type="evidence" value="ECO:0007669"/>
    <property type="project" value="InterPro"/>
</dbReference>
<keyword evidence="5" id="KW-0689">Ribosomal protein</keyword>
<dbReference type="GO" id="GO:0036009">
    <property type="term" value="F:protein-glutamine N-methyltransferase activity"/>
    <property type="evidence" value="ECO:0007669"/>
    <property type="project" value="InterPro"/>
</dbReference>
<keyword evidence="2 5" id="KW-0808">Transferase</keyword>
<dbReference type="InterPro" id="IPR004556">
    <property type="entry name" value="HemK-like"/>
</dbReference>
<dbReference type="RefSeq" id="WP_115693485.1">
    <property type="nucleotide sequence ID" value="NZ_CP031417.1"/>
</dbReference>
<evidence type="ECO:0000313" key="5">
    <source>
        <dbReference type="EMBL" id="AXK83106.1"/>
    </source>
</evidence>
<dbReference type="PANTHER" id="PTHR47806">
    <property type="entry name" value="50S RIBOSOMAL PROTEIN L3 GLUTAMINE METHYLTRANSFERASE"/>
    <property type="match status" value="1"/>
</dbReference>
<sequence length="318" mass="34736">MAKTVSKTVKKSAATTGTKTPPRELASVLDFVRYAVTRFTDAKLAFGQGTHDAVEEAIFLVTESLGLPHDRVDSFLPARLTAAECKKVFGLIETRVRQRVPAAYLLNCAYLQGHRFYVDKRVIVPRSYLSELLYGDLFTGEQPLIDPGAVTNVLELCTGSACLAILACDIFPNAHVDAVDLSKDALDVAKINVAEHGLEDRITLMKGDLFAPVGDTVYDIILTNPPYVDAEAVADFPPEFTKEPRMAHAGGDDGLDIVRRILAEAGAHLNPEGGLLCEIGRGRDILERDYPETEFLWLDTAESSGEVFWLPATALQDD</sequence>
<dbReference type="InterPro" id="IPR029063">
    <property type="entry name" value="SAM-dependent_MTases_sf"/>
</dbReference>
<dbReference type="AlphaFoldDB" id="A0A346A1Q9"/>
<dbReference type="GO" id="GO:0032259">
    <property type="term" value="P:methylation"/>
    <property type="evidence" value="ECO:0007669"/>
    <property type="project" value="UniProtKB-KW"/>
</dbReference>
<dbReference type="SUPFAM" id="SSF53335">
    <property type="entry name" value="S-adenosyl-L-methionine-dependent methyltransferases"/>
    <property type="match status" value="1"/>
</dbReference>
<evidence type="ECO:0000313" key="6">
    <source>
        <dbReference type="Proteomes" id="UP000254889"/>
    </source>
</evidence>
<dbReference type="PANTHER" id="PTHR47806:SF1">
    <property type="entry name" value="RIBOSOMAL PROTEIN UL3 GLUTAMINE METHYLTRANSFERASE"/>
    <property type="match status" value="1"/>
</dbReference>
<accession>A0A346A1Q9</accession>
<keyword evidence="1 5" id="KW-0489">Methyltransferase</keyword>
<proteinExistence type="predicted"/>
<reference evidence="5 6" key="1">
    <citation type="submission" date="2018-07" db="EMBL/GenBank/DDBJ databases">
        <authorList>
            <person name="Quirk P.G."/>
            <person name="Krulwich T.A."/>
        </authorList>
    </citation>
    <scope>NUCLEOTIDE SEQUENCE [LARGE SCALE GENOMIC DNA]</scope>
    <source>
        <strain evidence="5 6">CC-BB4</strain>
    </source>
</reference>
<evidence type="ECO:0000256" key="2">
    <source>
        <dbReference type="ARBA" id="ARBA00022679"/>
    </source>
</evidence>
<dbReference type="InterPro" id="IPR007848">
    <property type="entry name" value="Small_mtfrase_dom"/>
</dbReference>
<name>A0A346A1Q9_9HYPH</name>
<dbReference type="EMBL" id="CP031417">
    <property type="protein sequence ID" value="AXK83106.1"/>
    <property type="molecule type" value="Genomic_DNA"/>
</dbReference>
<dbReference type="GO" id="GO:0005829">
    <property type="term" value="C:cytosol"/>
    <property type="evidence" value="ECO:0007669"/>
    <property type="project" value="TreeGrafter"/>
</dbReference>